<keyword evidence="1" id="KW-0175">Coiled coil</keyword>
<comment type="caution">
    <text evidence="2">The sequence shown here is derived from an EMBL/GenBank/DDBJ whole genome shotgun (WGS) entry which is preliminary data.</text>
</comment>
<evidence type="ECO:0000313" key="3">
    <source>
        <dbReference type="Proteomes" id="UP000649075"/>
    </source>
</evidence>
<dbReference type="InterPro" id="IPR027417">
    <property type="entry name" value="P-loop_NTPase"/>
</dbReference>
<proteinExistence type="predicted"/>
<gene>
    <name evidence="2" type="ORF">H8911_04610</name>
</gene>
<feature type="coiled-coil region" evidence="1">
    <location>
        <begin position="788"/>
        <end position="815"/>
    </location>
</feature>
<reference evidence="2 3" key="1">
    <citation type="submission" date="2020-08" db="EMBL/GenBank/DDBJ databases">
        <authorList>
            <person name="Liu C."/>
            <person name="Sun Q."/>
        </authorList>
    </citation>
    <scope>NUCLEOTIDE SEQUENCE [LARGE SCALE GENOMIC DNA]</scope>
    <source>
        <strain evidence="2 3">L34</strain>
    </source>
</reference>
<dbReference type="Proteomes" id="UP000649075">
    <property type="component" value="Unassembled WGS sequence"/>
</dbReference>
<name>A0ABR7KH23_9FIRM</name>
<dbReference type="EMBL" id="JACRWH010000012">
    <property type="protein sequence ID" value="MBC6012033.1"/>
    <property type="molecule type" value="Genomic_DNA"/>
</dbReference>
<dbReference type="RefSeq" id="WP_186998844.1">
    <property type="nucleotide sequence ID" value="NZ_JACRWH010000012.1"/>
</dbReference>
<feature type="coiled-coil region" evidence="1">
    <location>
        <begin position="720"/>
        <end position="757"/>
    </location>
</feature>
<accession>A0ABR7KH23</accession>
<evidence type="ECO:0000256" key="1">
    <source>
        <dbReference type="SAM" id="Coils"/>
    </source>
</evidence>
<dbReference type="Pfam" id="PF13558">
    <property type="entry name" value="SbcC_Walker_B"/>
    <property type="match status" value="1"/>
</dbReference>
<feature type="coiled-coil region" evidence="1">
    <location>
        <begin position="449"/>
        <end position="483"/>
    </location>
</feature>
<feature type="coiled-coil region" evidence="1">
    <location>
        <begin position="863"/>
        <end position="897"/>
    </location>
</feature>
<dbReference type="CDD" id="cd00267">
    <property type="entry name" value="ABC_ATPase"/>
    <property type="match status" value="1"/>
</dbReference>
<dbReference type="SUPFAM" id="SSF52540">
    <property type="entry name" value="P-loop containing nucleoside triphosphate hydrolases"/>
    <property type="match status" value="1"/>
</dbReference>
<evidence type="ECO:0000313" key="2">
    <source>
        <dbReference type="EMBL" id="MBC6012033.1"/>
    </source>
</evidence>
<protein>
    <submittedName>
        <fullName evidence="2">TIGR02680 family protein</fullName>
    </submittedName>
</protein>
<keyword evidence="3" id="KW-1185">Reference proteome</keyword>
<feature type="coiled-coil region" evidence="1">
    <location>
        <begin position="223"/>
        <end position="395"/>
    </location>
</feature>
<sequence length="1327" mass="156682">MLTSKWHMHRMGLIDFWYYTNEEFYFKNGHILLRGSNGSGKSVTMQSFIPILLDGNKNSERLDAFGTKARKMETYLIDENSTRDERIAYLYLEFKREDSDIFKTIGMGMRARKNKPLDTWYFVIEDNQRIGKDIQLMEHNLAISKQSLKNRIQHQFIETQREYMARVNQALFQFPTLDDYKESINLLVKLRSPKLSNSLKPTIINELLSESLQPLSEDDLRPLTEALSNMDEVQNRLEVLKQSQQAAKSIQNVYEQYNYALLDKKSLQYIEQKNKLDELTKKQKGFYEQKNHASEMILEIKKKLDDIHVEKSVLEEEYSGLAKQDLLQLASDVQRYKEDLTQQEKALKNKVQQESNKDNAYVSCKLKYDKQKDYNDSLEYEIHKNFKQLDQLNENMQFDEHIALKQDFLMNLNHTYDFNYTKSKIEKELNVLNQGLALFQKIDNQKVLLNHVQDDYEKEQSLLEQIETELKAYQEQFRLLKEEYHEKFLAWNESNQILKMDASTMKKFFEIISDYGNTERYYEIDQDIHNRYIWYLKNQTETISKLSIEIKQLTKELQKIQEQYEYWNCLKDPQPDIAKEQEEARQYLEEKKIPFIPMYTLLDFDDSLNQDEKNAIEEQLLSSGLMTALIVPDMYQEEILNLPKGMKESFLFTHNKIEELEVCILHSKIDYISLCDTFGLDEGSVKFFDNGFEIGNICSVISQTRKSIFIGKASREAYRKSQLEKLKEDINKKKEGIQELESNLKIAQDKVKTLEKEYAGYPKKADLDSSLLDVNRMLLKQEHSIEQIKKYIEQINQYQICIQNLNKEITNISEKLGISNTEDVFRLRKDLFIEYKDELVQMESIHEKYIVNIDLFISLESQLEDLRIDLDSIRYEKKQLEFQLHKLQQLISVKEAQLNEMGYEKIKERMSKIMNRLDEIPKVVSNLYQEDGRWQNIKEQCEKDILENASLIETQSTKAENYKKYYELELDLGYVSIEEKNPVSIHKHIVNLYPNLKNKDTLGNDLQTVFFMNRGFLQDYNLHFITLFNDQEDTMARLNIKARYKGKQIDFTMLLKQLEIDIEKQSELVSSQDRHLIEDVLVNTISSKIRVHIRSSKRWIETMNKYMKEMNTSSTLKLGLQWKSKKAENEDELSSESLVRLLEKDLQLLKESDFQALSNHFRSKIKCARRNAEDPNSNLSFHQAMKDLLDYRSWFDFTIMYEIGSEKRKELTNNRFYVFSGGEKAMAMYVPLFSAVAAKFAYASDDAPLIIALDEAFAGVDSKNIDSMFGLIKKFGFDYIMNSQVLWGDYPNVDALAIYELYRQNDAKYVTTIRYEWDGHVKRLVGA</sequence>
<organism evidence="2 3">
    <name type="scientific">Holdemanella hominis</name>
    <dbReference type="NCBI Taxonomy" id="2764327"/>
    <lineage>
        <taxon>Bacteria</taxon>
        <taxon>Bacillati</taxon>
        <taxon>Bacillota</taxon>
        <taxon>Erysipelotrichia</taxon>
        <taxon>Erysipelotrichales</taxon>
        <taxon>Erysipelotrichaceae</taxon>
        <taxon>Holdemanella</taxon>
    </lineage>
</organism>
<feature type="coiled-coil region" evidence="1">
    <location>
        <begin position="536"/>
        <end position="570"/>
    </location>
</feature>
<dbReference type="Gene3D" id="3.40.50.300">
    <property type="entry name" value="P-loop containing nucleotide triphosphate hydrolases"/>
    <property type="match status" value="2"/>
</dbReference>